<feature type="coiled-coil region" evidence="1">
    <location>
        <begin position="17"/>
        <end position="48"/>
    </location>
</feature>
<name>A0A3B0TLV2_9ZZZZ</name>
<reference evidence="2" key="1">
    <citation type="submission" date="2018-06" db="EMBL/GenBank/DDBJ databases">
        <authorList>
            <person name="Zhirakovskaya E."/>
        </authorList>
    </citation>
    <scope>NUCLEOTIDE SEQUENCE</scope>
</reference>
<evidence type="ECO:0008006" key="3">
    <source>
        <dbReference type="Google" id="ProtNLM"/>
    </source>
</evidence>
<dbReference type="EMBL" id="UOEP01000076">
    <property type="protein sequence ID" value="VAW17630.1"/>
    <property type="molecule type" value="Genomic_DNA"/>
</dbReference>
<gene>
    <name evidence="2" type="ORF">MNBD_BACTEROID01-722</name>
</gene>
<dbReference type="AlphaFoldDB" id="A0A3B0TLV2"/>
<protein>
    <recommendedName>
        <fullName evidence="3">V-type ATP synthase subunit E</fullName>
    </recommendedName>
</protein>
<accession>A0A3B0TLV2</accession>
<sequence>MTSKINELVEKIYTEAVEKAEEKAKIILSEAEEKAARLLNDSKLEAEKIIQEASAQSKKIYQSIHDELHLISNQVLAITKQKIADCIVAETSKKLTGELLNDTEFVKSFFIELVKKWDTKNLSVEDLTVLMSEEQLKNLQESFNSGVFKTLKTQPKIDVVSESGKGFKIISTSDGFKISFNEDDFENFFKSFMKPKTKKYLFEKQEDV</sequence>
<keyword evidence="1" id="KW-0175">Coiled coil</keyword>
<proteinExistence type="predicted"/>
<organism evidence="2">
    <name type="scientific">hydrothermal vent metagenome</name>
    <dbReference type="NCBI Taxonomy" id="652676"/>
    <lineage>
        <taxon>unclassified sequences</taxon>
        <taxon>metagenomes</taxon>
        <taxon>ecological metagenomes</taxon>
    </lineage>
</organism>
<evidence type="ECO:0000313" key="2">
    <source>
        <dbReference type="EMBL" id="VAW17630.1"/>
    </source>
</evidence>
<evidence type="ECO:0000256" key="1">
    <source>
        <dbReference type="SAM" id="Coils"/>
    </source>
</evidence>